<comment type="caution">
    <text evidence="1">The sequence shown here is derived from an EMBL/GenBank/DDBJ whole genome shotgun (WGS) entry which is preliminary data.</text>
</comment>
<protein>
    <submittedName>
        <fullName evidence="1">Uncharacterized protein</fullName>
    </submittedName>
</protein>
<keyword evidence="2" id="KW-1185">Reference proteome</keyword>
<organism evidence="1 2">
    <name type="scientific">Streptomyces orinoci</name>
    <name type="common">Streptoverticillium orinoci</name>
    <dbReference type="NCBI Taxonomy" id="67339"/>
    <lineage>
        <taxon>Bacteria</taxon>
        <taxon>Bacillati</taxon>
        <taxon>Actinomycetota</taxon>
        <taxon>Actinomycetes</taxon>
        <taxon>Kitasatosporales</taxon>
        <taxon>Streptomycetaceae</taxon>
        <taxon>Streptomyces</taxon>
    </lineage>
</organism>
<dbReference type="RefSeq" id="WP_109282425.1">
    <property type="nucleotide sequence ID" value="NZ_JBFAUK010000018.1"/>
</dbReference>
<name>A0ABV3K1K4_STRON</name>
<dbReference type="EMBL" id="JBFAUK010000018">
    <property type="protein sequence ID" value="MEV5509033.1"/>
    <property type="molecule type" value="Genomic_DNA"/>
</dbReference>
<proteinExistence type="predicted"/>
<dbReference type="Proteomes" id="UP001552594">
    <property type="component" value="Unassembled WGS sequence"/>
</dbReference>
<evidence type="ECO:0000313" key="2">
    <source>
        <dbReference type="Proteomes" id="UP001552594"/>
    </source>
</evidence>
<sequence>MPLPAAHRAAAHLAIIRQHWAELLLAIETPPADVWPPRQLAHTLRPADDEPLDVLDRAPLVLREHSAPLNLDALDAGLAIEHALFDLADVLAAAVQRTDRDDPRRWIIRSATDPGSRAHGLHWAALYVEGRLLDEDTAPEEQPDGTTTDAPFAPVSERLLHDSARVAHECAGRLLRTLRLDQRATPVPGRPCPWCGGELTLHTGPDEGPRVTCGWGAQCPAPVPLTPAGRRVWEWHALPALVAALDAAEQHERGSYPLAAC</sequence>
<reference evidence="1 2" key="1">
    <citation type="submission" date="2024-06" db="EMBL/GenBank/DDBJ databases">
        <title>The Natural Products Discovery Center: Release of the First 8490 Sequenced Strains for Exploring Actinobacteria Biosynthetic Diversity.</title>
        <authorList>
            <person name="Kalkreuter E."/>
            <person name="Kautsar S.A."/>
            <person name="Yang D."/>
            <person name="Bader C.D."/>
            <person name="Teijaro C.N."/>
            <person name="Fluegel L."/>
            <person name="Davis C.M."/>
            <person name="Simpson J.R."/>
            <person name="Lauterbach L."/>
            <person name="Steele A.D."/>
            <person name="Gui C."/>
            <person name="Meng S."/>
            <person name="Li G."/>
            <person name="Viehrig K."/>
            <person name="Ye F."/>
            <person name="Su P."/>
            <person name="Kiefer A.F."/>
            <person name="Nichols A."/>
            <person name="Cepeda A.J."/>
            <person name="Yan W."/>
            <person name="Fan B."/>
            <person name="Jiang Y."/>
            <person name="Adhikari A."/>
            <person name="Zheng C.-J."/>
            <person name="Schuster L."/>
            <person name="Cowan T.M."/>
            <person name="Smanski M.J."/>
            <person name="Chevrette M.G."/>
            <person name="De Carvalho L.P.S."/>
            <person name="Shen B."/>
        </authorList>
    </citation>
    <scope>NUCLEOTIDE SEQUENCE [LARGE SCALE GENOMIC DNA]</scope>
    <source>
        <strain evidence="1 2">NPDC052347</strain>
    </source>
</reference>
<gene>
    <name evidence="1" type="ORF">AB0L16_21800</name>
</gene>
<accession>A0ABV3K1K4</accession>
<evidence type="ECO:0000313" key="1">
    <source>
        <dbReference type="EMBL" id="MEV5509033.1"/>
    </source>
</evidence>